<organism evidence="7 8">
    <name type="scientific">Acrobeloides nanus</name>
    <dbReference type="NCBI Taxonomy" id="290746"/>
    <lineage>
        <taxon>Eukaryota</taxon>
        <taxon>Metazoa</taxon>
        <taxon>Ecdysozoa</taxon>
        <taxon>Nematoda</taxon>
        <taxon>Chromadorea</taxon>
        <taxon>Rhabditida</taxon>
        <taxon>Tylenchina</taxon>
        <taxon>Cephalobomorpha</taxon>
        <taxon>Cephaloboidea</taxon>
        <taxon>Cephalobidae</taxon>
        <taxon>Acrobeloides</taxon>
    </lineage>
</organism>
<feature type="transmembrane region" description="Helical" evidence="6">
    <location>
        <begin position="74"/>
        <end position="105"/>
    </location>
</feature>
<dbReference type="AlphaFoldDB" id="A0A914C6F3"/>
<sequence length="130" mass="13615">MANHSLSALISLFITILLIALGQTFKSTLAASRQGTLLTGGLSALVFVFTLTAISNLKMAMTPHSKSGLFEVGIGLVVAVITAASIHRIAITMCLLFSGVLLFFVNSISQGRYSAAAQTAQQSVASKKKK</sequence>
<keyword evidence="3 6" id="KW-0812">Transmembrane</keyword>
<dbReference type="Proteomes" id="UP000887540">
    <property type="component" value="Unplaced"/>
</dbReference>
<feature type="transmembrane region" description="Helical" evidence="6">
    <location>
        <begin position="37"/>
        <end position="54"/>
    </location>
</feature>
<protein>
    <submittedName>
        <fullName evidence="8">Dolichyl-diphosphooligosaccharide--protein glycosyltransferase subunit KCP2</fullName>
    </submittedName>
</protein>
<keyword evidence="7" id="KW-1185">Reference proteome</keyword>
<reference evidence="8" key="1">
    <citation type="submission" date="2022-11" db="UniProtKB">
        <authorList>
            <consortium name="WormBaseParasite"/>
        </authorList>
    </citation>
    <scope>IDENTIFICATION</scope>
</reference>
<name>A0A914C6F3_9BILA</name>
<keyword evidence="5 6" id="KW-0472">Membrane</keyword>
<evidence type="ECO:0000256" key="6">
    <source>
        <dbReference type="SAM" id="Phobius"/>
    </source>
</evidence>
<evidence type="ECO:0000256" key="2">
    <source>
        <dbReference type="ARBA" id="ARBA00007279"/>
    </source>
</evidence>
<dbReference type="InterPro" id="IPR018614">
    <property type="entry name" value="KRTCAP2"/>
</dbReference>
<evidence type="ECO:0000313" key="7">
    <source>
        <dbReference type="Proteomes" id="UP000887540"/>
    </source>
</evidence>
<keyword evidence="4 6" id="KW-1133">Transmembrane helix</keyword>
<comment type="subcellular location">
    <subcellularLocation>
        <location evidence="1">Membrane</location>
        <topology evidence="1">Multi-pass membrane protein</topology>
    </subcellularLocation>
</comment>
<accession>A0A914C6F3</accession>
<evidence type="ECO:0000313" key="8">
    <source>
        <dbReference type="WBParaSite" id="ACRNAN_Path_324.g1230.t1"/>
    </source>
</evidence>
<evidence type="ECO:0000256" key="5">
    <source>
        <dbReference type="ARBA" id="ARBA00023136"/>
    </source>
</evidence>
<feature type="transmembrane region" description="Helical" evidence="6">
    <location>
        <begin position="6"/>
        <end position="25"/>
    </location>
</feature>
<evidence type="ECO:0000256" key="3">
    <source>
        <dbReference type="ARBA" id="ARBA00022692"/>
    </source>
</evidence>
<evidence type="ECO:0000256" key="1">
    <source>
        <dbReference type="ARBA" id="ARBA00004141"/>
    </source>
</evidence>
<proteinExistence type="inferred from homology"/>
<comment type="similarity">
    <text evidence="2">Belongs to the KRTCAP2 family.</text>
</comment>
<dbReference type="GO" id="GO:0016020">
    <property type="term" value="C:membrane"/>
    <property type="evidence" value="ECO:0007669"/>
    <property type="project" value="UniProtKB-SubCell"/>
</dbReference>
<evidence type="ECO:0000256" key="4">
    <source>
        <dbReference type="ARBA" id="ARBA00022989"/>
    </source>
</evidence>
<dbReference type="PANTHER" id="PTHR32001">
    <property type="entry name" value="KERATINOCYTE-ASSOCIATED PROTEIN 2"/>
    <property type="match status" value="1"/>
</dbReference>
<dbReference type="PANTHER" id="PTHR32001:SF1">
    <property type="entry name" value="KERATINOCYTE-ASSOCIATED PROTEIN 2"/>
    <property type="match status" value="1"/>
</dbReference>
<dbReference type="WBParaSite" id="ACRNAN_Path_324.g1230.t1">
    <property type="protein sequence ID" value="ACRNAN_Path_324.g1230.t1"/>
    <property type="gene ID" value="ACRNAN_Path_324.g1230"/>
</dbReference>
<dbReference type="Pfam" id="PF09775">
    <property type="entry name" value="Keratin_assoc"/>
    <property type="match status" value="1"/>
</dbReference>